<protein>
    <submittedName>
        <fullName evidence="1">Uncharacterized protein</fullName>
    </submittedName>
</protein>
<dbReference type="EMBL" id="RDQH01000329">
    <property type="protein sequence ID" value="RXI02682.1"/>
    <property type="molecule type" value="Genomic_DNA"/>
</dbReference>
<accession>A0A498KB41</accession>
<gene>
    <name evidence="1" type="ORF">DVH24_002760</name>
</gene>
<dbReference type="Proteomes" id="UP000290289">
    <property type="component" value="Chromosome 3"/>
</dbReference>
<proteinExistence type="predicted"/>
<organism evidence="1 2">
    <name type="scientific">Malus domestica</name>
    <name type="common">Apple</name>
    <name type="synonym">Pyrus malus</name>
    <dbReference type="NCBI Taxonomy" id="3750"/>
    <lineage>
        <taxon>Eukaryota</taxon>
        <taxon>Viridiplantae</taxon>
        <taxon>Streptophyta</taxon>
        <taxon>Embryophyta</taxon>
        <taxon>Tracheophyta</taxon>
        <taxon>Spermatophyta</taxon>
        <taxon>Magnoliopsida</taxon>
        <taxon>eudicotyledons</taxon>
        <taxon>Gunneridae</taxon>
        <taxon>Pentapetalae</taxon>
        <taxon>rosids</taxon>
        <taxon>fabids</taxon>
        <taxon>Rosales</taxon>
        <taxon>Rosaceae</taxon>
        <taxon>Amygdaloideae</taxon>
        <taxon>Maleae</taxon>
        <taxon>Malus</taxon>
    </lineage>
</organism>
<evidence type="ECO:0000313" key="1">
    <source>
        <dbReference type="EMBL" id="RXI02682.1"/>
    </source>
</evidence>
<name>A0A498KB41_MALDO</name>
<reference evidence="1 2" key="1">
    <citation type="submission" date="2018-10" db="EMBL/GenBank/DDBJ databases">
        <title>A high-quality apple genome assembly.</title>
        <authorList>
            <person name="Hu J."/>
        </authorList>
    </citation>
    <scope>NUCLEOTIDE SEQUENCE [LARGE SCALE GENOMIC DNA]</scope>
    <source>
        <strain evidence="2">cv. HFTH1</strain>
        <tissue evidence="1">Young leaf</tissue>
    </source>
</reference>
<keyword evidence="2" id="KW-1185">Reference proteome</keyword>
<evidence type="ECO:0000313" key="2">
    <source>
        <dbReference type="Proteomes" id="UP000290289"/>
    </source>
</evidence>
<dbReference type="AlphaFoldDB" id="A0A498KB41"/>
<comment type="caution">
    <text evidence="1">The sequence shown here is derived from an EMBL/GenBank/DDBJ whole genome shotgun (WGS) entry which is preliminary data.</text>
</comment>
<sequence length="92" mass="10936">MRIYRLTQSKRTRKLKDPPTLVKTWVWEAQSPLALIKMSIYVFSRPFDKWTTSLENWPFNKEILELRNKKLTPSRAICIQTCGLQSDFIMDS</sequence>